<comment type="similarity">
    <text evidence="3">Belongs to the DapA family. NanA subfamily.</text>
</comment>
<dbReference type="EC" id="4.1.3.3" evidence="5"/>
<evidence type="ECO:0000256" key="7">
    <source>
        <dbReference type="ARBA" id="ARBA00023239"/>
    </source>
</evidence>
<feature type="chain" id="PRO_5047480603" description="N-acetylneuraminate lyase" evidence="12">
    <location>
        <begin position="20"/>
        <end position="324"/>
    </location>
</feature>
<dbReference type="PANTHER" id="PTHR12128">
    <property type="entry name" value="DIHYDRODIPICOLINATE SYNTHASE"/>
    <property type="match status" value="1"/>
</dbReference>
<evidence type="ECO:0000256" key="10">
    <source>
        <dbReference type="ARBA" id="ARBA00044906"/>
    </source>
</evidence>
<keyword evidence="7 11" id="KW-0456">Lyase</keyword>
<name>A0ABQ7QH75_PLUXY</name>
<dbReference type="Proteomes" id="UP000823941">
    <property type="component" value="Chromosome 15"/>
</dbReference>
<dbReference type="CDD" id="cd00408">
    <property type="entry name" value="DHDPS-like"/>
    <property type="match status" value="1"/>
</dbReference>
<evidence type="ECO:0000256" key="12">
    <source>
        <dbReference type="SAM" id="SignalP"/>
    </source>
</evidence>
<feature type="signal peptide" evidence="12">
    <location>
        <begin position="1"/>
        <end position="19"/>
    </location>
</feature>
<comment type="pathway">
    <text evidence="2">Amino-sugar metabolism; N-acetylneuraminate degradation.</text>
</comment>
<comment type="caution">
    <text evidence="13">The sequence shown here is derived from an EMBL/GenBank/DDBJ whole genome shotgun (WGS) entry which is preliminary data.</text>
</comment>
<reference evidence="13 14" key="1">
    <citation type="submission" date="2021-06" db="EMBL/GenBank/DDBJ databases">
        <title>A haploid diamondback moth (Plutella xylostella L.) genome assembly resolves 31 chromosomes and identifies a diamide resistance mutation.</title>
        <authorList>
            <person name="Ward C.M."/>
            <person name="Perry K.D."/>
            <person name="Baker G."/>
            <person name="Powis K."/>
            <person name="Heckel D.G."/>
            <person name="Baxter S.W."/>
        </authorList>
    </citation>
    <scope>NUCLEOTIDE SEQUENCE [LARGE SCALE GENOMIC DNA]</scope>
    <source>
        <strain evidence="13 14">LV</strain>
        <tissue evidence="13">Single pupa</tissue>
    </source>
</reference>
<keyword evidence="14" id="KW-1185">Reference proteome</keyword>
<dbReference type="SUPFAM" id="SSF51569">
    <property type="entry name" value="Aldolase"/>
    <property type="match status" value="1"/>
</dbReference>
<dbReference type="Gene3D" id="3.20.20.70">
    <property type="entry name" value="Aldolase class I"/>
    <property type="match status" value="1"/>
</dbReference>
<evidence type="ECO:0000313" key="14">
    <source>
        <dbReference type="Proteomes" id="UP000823941"/>
    </source>
</evidence>
<evidence type="ECO:0000256" key="9">
    <source>
        <dbReference type="ARBA" id="ARBA00023277"/>
    </source>
</evidence>
<keyword evidence="12" id="KW-0732">Signal</keyword>
<dbReference type="PIRSF" id="PIRSF001365">
    <property type="entry name" value="DHDPS"/>
    <property type="match status" value="1"/>
</dbReference>
<keyword evidence="9" id="KW-0119">Carbohydrate metabolism</keyword>
<comment type="subcellular location">
    <subcellularLocation>
        <location evidence="1">Cytoplasm</location>
    </subcellularLocation>
</comment>
<evidence type="ECO:0000256" key="3">
    <source>
        <dbReference type="ARBA" id="ARBA00006324"/>
    </source>
</evidence>
<dbReference type="PANTHER" id="PTHR12128:SF21">
    <property type="entry name" value="N-ACETYLNEURAMINATE LYASE"/>
    <property type="match status" value="1"/>
</dbReference>
<accession>A0ABQ7QH75</accession>
<gene>
    <name evidence="13" type="ORF">JYU34_011511</name>
</gene>
<evidence type="ECO:0000256" key="8">
    <source>
        <dbReference type="ARBA" id="ARBA00023270"/>
    </source>
</evidence>
<organism evidence="13 14">
    <name type="scientific">Plutella xylostella</name>
    <name type="common">Diamondback moth</name>
    <name type="synonym">Plutella maculipennis</name>
    <dbReference type="NCBI Taxonomy" id="51655"/>
    <lineage>
        <taxon>Eukaryota</taxon>
        <taxon>Metazoa</taxon>
        <taxon>Ecdysozoa</taxon>
        <taxon>Arthropoda</taxon>
        <taxon>Hexapoda</taxon>
        <taxon>Insecta</taxon>
        <taxon>Pterygota</taxon>
        <taxon>Neoptera</taxon>
        <taxon>Endopterygota</taxon>
        <taxon>Lepidoptera</taxon>
        <taxon>Glossata</taxon>
        <taxon>Ditrysia</taxon>
        <taxon>Yponomeutoidea</taxon>
        <taxon>Plutellidae</taxon>
        <taxon>Plutella</taxon>
    </lineage>
</organism>
<dbReference type="InterPro" id="IPR002220">
    <property type="entry name" value="DapA-like"/>
</dbReference>
<evidence type="ECO:0000256" key="5">
    <source>
        <dbReference type="ARBA" id="ARBA00012911"/>
    </source>
</evidence>
<evidence type="ECO:0000256" key="6">
    <source>
        <dbReference type="ARBA" id="ARBA00022490"/>
    </source>
</evidence>
<keyword evidence="6" id="KW-0963">Cytoplasm</keyword>
<protein>
    <recommendedName>
        <fullName evidence="5">N-acetylneuraminate lyase</fullName>
        <ecNumber evidence="5">4.1.3.3</ecNumber>
    </recommendedName>
</protein>
<dbReference type="SMART" id="SM01130">
    <property type="entry name" value="DHDPS"/>
    <property type="match status" value="1"/>
</dbReference>
<proteinExistence type="inferred from homology"/>
<sequence length="324" mass="35046">MKVLLLLVLVSVSYGLVSGAVGLVTPVFTPVHEDNTVNYDLIPVYAEYLARNNLTTLLVGGSTGEAMALSMADRKGVLDAWLQASKTHGLTIIYQTIGASYPDVLELARYSAKAGVSTLIVAADMGYRPRSAEELVGYLQRVAEQALGLTLGYYHEPRITHVKVDMREFVQKATERIPNFKIVKYSAESLDEAVAINGILHDDQELYYAYTPLLAPAVIMGIPSIASPSFSLFPALAQRVLAAGRRGDGAAARAAQLQLDAAVEAVTGYHNDAYLQAMKQGMGLVSSIQLGPALLPQPPRSEADRQAAADNLRRLGYYNNYTLQ</sequence>
<evidence type="ECO:0000313" key="13">
    <source>
        <dbReference type="EMBL" id="KAG7304561.1"/>
    </source>
</evidence>
<evidence type="ECO:0000256" key="4">
    <source>
        <dbReference type="ARBA" id="ARBA00011881"/>
    </source>
</evidence>
<keyword evidence="8" id="KW-0704">Schiff base</keyword>
<dbReference type="Pfam" id="PF00701">
    <property type="entry name" value="DHDPS"/>
    <property type="match status" value="1"/>
</dbReference>
<dbReference type="InterPro" id="IPR013785">
    <property type="entry name" value="Aldolase_TIM"/>
</dbReference>
<evidence type="ECO:0000256" key="1">
    <source>
        <dbReference type="ARBA" id="ARBA00004496"/>
    </source>
</evidence>
<comment type="subunit">
    <text evidence="4">Homotetramer.</text>
</comment>
<dbReference type="EMBL" id="JAHIBW010000015">
    <property type="protein sequence ID" value="KAG7304561.1"/>
    <property type="molecule type" value="Genomic_DNA"/>
</dbReference>
<evidence type="ECO:0000256" key="2">
    <source>
        <dbReference type="ARBA" id="ARBA00004878"/>
    </source>
</evidence>
<comment type="catalytic activity">
    <reaction evidence="10">
        <text>aceneuramate = aldehydo-N-acetyl-D-mannosamine + pyruvate</text>
        <dbReference type="Rhea" id="RHEA:23296"/>
        <dbReference type="ChEBI" id="CHEBI:15361"/>
        <dbReference type="ChEBI" id="CHEBI:17122"/>
        <dbReference type="ChEBI" id="CHEBI:173083"/>
        <dbReference type="EC" id="4.1.3.3"/>
    </reaction>
</comment>
<evidence type="ECO:0000256" key="11">
    <source>
        <dbReference type="PIRNR" id="PIRNR001365"/>
    </source>
</evidence>